<reference evidence="2" key="1">
    <citation type="submission" date="2014-11" db="EMBL/GenBank/DDBJ databases">
        <authorList>
            <person name="Amaro Gonzalez C."/>
        </authorList>
    </citation>
    <scope>NUCLEOTIDE SEQUENCE</scope>
</reference>
<dbReference type="AlphaFoldDB" id="A0A0E9TMQ6"/>
<proteinExistence type="predicted"/>
<organism evidence="2">
    <name type="scientific">Anguilla anguilla</name>
    <name type="common">European freshwater eel</name>
    <name type="synonym">Muraena anguilla</name>
    <dbReference type="NCBI Taxonomy" id="7936"/>
    <lineage>
        <taxon>Eukaryota</taxon>
        <taxon>Metazoa</taxon>
        <taxon>Chordata</taxon>
        <taxon>Craniata</taxon>
        <taxon>Vertebrata</taxon>
        <taxon>Euteleostomi</taxon>
        <taxon>Actinopterygii</taxon>
        <taxon>Neopterygii</taxon>
        <taxon>Teleostei</taxon>
        <taxon>Anguilliformes</taxon>
        <taxon>Anguillidae</taxon>
        <taxon>Anguilla</taxon>
    </lineage>
</organism>
<protein>
    <submittedName>
        <fullName evidence="2">Uncharacterized protein</fullName>
    </submittedName>
</protein>
<dbReference type="EMBL" id="GBXM01054554">
    <property type="protein sequence ID" value="JAH54023.1"/>
    <property type="molecule type" value="Transcribed_RNA"/>
</dbReference>
<name>A0A0E9TMQ6_ANGAN</name>
<sequence length="106" mass="11992">MPRGGPQYLAVSLGCVCRGWKSWHVYTQTATAAAPLSCAHSIYARVNSCKQRMLVHTPFWLERTAVTGRRLHSDLEQRKAHSHSQRARSSQDQDWALVFQKSSPRG</sequence>
<reference evidence="2" key="2">
    <citation type="journal article" date="2015" name="Fish Shellfish Immunol.">
        <title>Early steps in the European eel (Anguilla anguilla)-Vibrio vulnificus interaction in the gills: Role of the RtxA13 toxin.</title>
        <authorList>
            <person name="Callol A."/>
            <person name="Pajuelo D."/>
            <person name="Ebbesson L."/>
            <person name="Teles M."/>
            <person name="MacKenzie S."/>
            <person name="Amaro C."/>
        </authorList>
    </citation>
    <scope>NUCLEOTIDE SEQUENCE</scope>
</reference>
<dbReference type="PROSITE" id="PS51257">
    <property type="entry name" value="PROKAR_LIPOPROTEIN"/>
    <property type="match status" value="1"/>
</dbReference>
<evidence type="ECO:0000313" key="2">
    <source>
        <dbReference type="EMBL" id="JAH54023.1"/>
    </source>
</evidence>
<evidence type="ECO:0000256" key="1">
    <source>
        <dbReference type="SAM" id="MobiDB-lite"/>
    </source>
</evidence>
<accession>A0A0E9TMQ6</accession>
<feature type="region of interest" description="Disordered" evidence="1">
    <location>
        <begin position="74"/>
        <end position="94"/>
    </location>
</feature>